<dbReference type="Proteomes" id="UP000824469">
    <property type="component" value="Unassembled WGS sequence"/>
</dbReference>
<feature type="compositionally biased region" description="Acidic residues" evidence="1">
    <location>
        <begin position="207"/>
        <end position="231"/>
    </location>
</feature>
<comment type="caution">
    <text evidence="2">The sequence shown here is derived from an EMBL/GenBank/DDBJ whole genome shotgun (WGS) entry which is preliminary data.</text>
</comment>
<keyword evidence="3" id="KW-1185">Reference proteome</keyword>
<protein>
    <submittedName>
        <fullName evidence="2">Uncharacterized protein</fullName>
    </submittedName>
</protein>
<name>A0AA38C2L7_TAXCH</name>
<organism evidence="2 3">
    <name type="scientific">Taxus chinensis</name>
    <name type="common">Chinese yew</name>
    <name type="synonym">Taxus wallichiana var. chinensis</name>
    <dbReference type="NCBI Taxonomy" id="29808"/>
    <lineage>
        <taxon>Eukaryota</taxon>
        <taxon>Viridiplantae</taxon>
        <taxon>Streptophyta</taxon>
        <taxon>Embryophyta</taxon>
        <taxon>Tracheophyta</taxon>
        <taxon>Spermatophyta</taxon>
        <taxon>Pinopsida</taxon>
        <taxon>Pinidae</taxon>
        <taxon>Conifers II</taxon>
        <taxon>Cupressales</taxon>
        <taxon>Taxaceae</taxon>
        <taxon>Taxus</taxon>
    </lineage>
</organism>
<dbReference type="PANTHER" id="PTHR33448:SF4">
    <property type="entry name" value="CHLOROPLAST PROTEIN HCF243"/>
    <property type="match status" value="1"/>
</dbReference>
<sequence length="443" mass="49737">MCSNLLREKIACRTDHIRNGSISLVSGRRFLSTSVKLSEASVQSLTVLCPVLGPLLLLLPLPLPLLPLLLILPLPKITKTTTTCGAVFAKWFMVLQDGDEKKTAAQESKPTIEEEEEEIASICSRPSIKEVSRPSIKEVSRSTIKELSRLSISEDEDEEIVSVCPPKNALLLMRCRSDPLRMSPLDNERGCKSEPMRMSCTIRHSGDEDEYEDEYEYEDRDEDEDEDEDEGEVYKTDFEEAEEQPIYSPEALEVNICAEEEEDIEKEIQAVMAVANAVLEEVSETGPQAELEAEARCDTELDTETGIAQTIPNALLLMMSEPKLSMEISKETWVSREDFVNARRPVHVVKMDADGDKDSDDDKENEQSREVCNVEEASNHSMSRMKDQNVGPCETCFVLPRCKSEPLRASVKLVPEACFWKPRNLEIPSFIIRGPPEIGAHQA</sequence>
<accession>A0AA38C2L7</accession>
<dbReference type="PANTHER" id="PTHR33448">
    <property type="entry name" value="CHLOROPLAST PROTEIN HCF243-RELATED"/>
    <property type="match status" value="1"/>
</dbReference>
<dbReference type="AlphaFoldDB" id="A0AA38C2L7"/>
<dbReference type="EMBL" id="JAHRHJ020000899">
    <property type="protein sequence ID" value="KAH9293631.1"/>
    <property type="molecule type" value="Genomic_DNA"/>
</dbReference>
<evidence type="ECO:0000313" key="2">
    <source>
        <dbReference type="EMBL" id="KAH9293631.1"/>
    </source>
</evidence>
<gene>
    <name evidence="2" type="ORF">KI387_041161</name>
</gene>
<proteinExistence type="predicted"/>
<reference evidence="2 3" key="1">
    <citation type="journal article" date="2021" name="Nat. Plants">
        <title>The Taxus genome provides insights into paclitaxel biosynthesis.</title>
        <authorList>
            <person name="Xiong X."/>
            <person name="Gou J."/>
            <person name="Liao Q."/>
            <person name="Li Y."/>
            <person name="Zhou Q."/>
            <person name="Bi G."/>
            <person name="Li C."/>
            <person name="Du R."/>
            <person name="Wang X."/>
            <person name="Sun T."/>
            <person name="Guo L."/>
            <person name="Liang H."/>
            <person name="Lu P."/>
            <person name="Wu Y."/>
            <person name="Zhang Z."/>
            <person name="Ro D.K."/>
            <person name="Shang Y."/>
            <person name="Huang S."/>
            <person name="Yan J."/>
        </authorList>
    </citation>
    <scope>NUCLEOTIDE SEQUENCE [LARGE SCALE GENOMIC DNA]</scope>
    <source>
        <strain evidence="2">Ta-2019</strain>
    </source>
</reference>
<feature type="region of interest" description="Disordered" evidence="1">
    <location>
        <begin position="350"/>
        <end position="370"/>
    </location>
</feature>
<feature type="region of interest" description="Disordered" evidence="1">
    <location>
        <begin position="201"/>
        <end position="232"/>
    </location>
</feature>
<evidence type="ECO:0000313" key="3">
    <source>
        <dbReference type="Proteomes" id="UP000824469"/>
    </source>
</evidence>
<evidence type="ECO:0000256" key="1">
    <source>
        <dbReference type="SAM" id="MobiDB-lite"/>
    </source>
</evidence>